<protein>
    <submittedName>
        <fullName evidence="2">Uncharacterized protein</fullName>
    </submittedName>
</protein>
<evidence type="ECO:0000313" key="3">
    <source>
        <dbReference type="Proteomes" id="UP000053105"/>
    </source>
</evidence>
<feature type="region of interest" description="Disordered" evidence="1">
    <location>
        <begin position="1"/>
        <end position="24"/>
    </location>
</feature>
<organism evidence="2 3">
    <name type="scientific">Melipona quadrifasciata</name>
    <dbReference type="NCBI Taxonomy" id="166423"/>
    <lineage>
        <taxon>Eukaryota</taxon>
        <taxon>Metazoa</taxon>
        <taxon>Ecdysozoa</taxon>
        <taxon>Arthropoda</taxon>
        <taxon>Hexapoda</taxon>
        <taxon>Insecta</taxon>
        <taxon>Pterygota</taxon>
        <taxon>Neoptera</taxon>
        <taxon>Endopterygota</taxon>
        <taxon>Hymenoptera</taxon>
        <taxon>Apocrita</taxon>
        <taxon>Aculeata</taxon>
        <taxon>Apoidea</taxon>
        <taxon>Anthophila</taxon>
        <taxon>Apidae</taxon>
        <taxon>Melipona</taxon>
    </lineage>
</organism>
<gene>
    <name evidence="2" type="ORF">WN51_11669</name>
</gene>
<keyword evidence="3" id="KW-1185">Reference proteome</keyword>
<reference evidence="2 3" key="1">
    <citation type="submission" date="2015-07" db="EMBL/GenBank/DDBJ databases">
        <title>The genome of Melipona quadrifasciata.</title>
        <authorList>
            <person name="Pan H."/>
            <person name="Kapheim K."/>
        </authorList>
    </citation>
    <scope>NUCLEOTIDE SEQUENCE [LARGE SCALE GENOMIC DNA]</scope>
    <source>
        <strain evidence="2">0111107301</strain>
        <tissue evidence="2">Whole body</tissue>
    </source>
</reference>
<dbReference type="EMBL" id="KQ435750">
    <property type="protein sequence ID" value="KOX76338.1"/>
    <property type="molecule type" value="Genomic_DNA"/>
</dbReference>
<evidence type="ECO:0000313" key="2">
    <source>
        <dbReference type="EMBL" id="KOX76338.1"/>
    </source>
</evidence>
<evidence type="ECO:0000256" key="1">
    <source>
        <dbReference type="SAM" id="MobiDB-lite"/>
    </source>
</evidence>
<dbReference type="Proteomes" id="UP000053105">
    <property type="component" value="Unassembled WGS sequence"/>
</dbReference>
<sequence length="74" mass="8723">MQRSKNSKNDNTIDHQPTLEANKPPFLIDLSYTVSRNAQTEEFFERNKKEQDSPKIFLVLKGFLKNYVSFEENI</sequence>
<dbReference type="AlphaFoldDB" id="A0A0N0BHJ9"/>
<name>A0A0N0BHJ9_9HYME</name>
<accession>A0A0N0BHJ9</accession>
<proteinExistence type="predicted"/>